<dbReference type="SUPFAM" id="SSF46894">
    <property type="entry name" value="C-terminal effector domain of the bipartite response regulators"/>
    <property type="match status" value="1"/>
</dbReference>
<dbReference type="KEGG" id="pwu:A8O14_10320"/>
<keyword evidence="1" id="KW-0238">DNA-binding</keyword>
<feature type="modified residue" description="4-aspartylphosphate" evidence="2">
    <location>
        <position position="58"/>
    </location>
</feature>
<dbReference type="PANTHER" id="PTHR45566">
    <property type="entry name" value="HTH-TYPE TRANSCRIPTIONAL REGULATOR YHJB-RELATED"/>
    <property type="match status" value="1"/>
</dbReference>
<sequence>MKNSKVIIVDDEPIVRSGLENWLSRSFKVISFESAESFLDAYKQFEFEDGIPTCILLDFQMPGMNGVELQKNLRVMNVEFPIIFMSGNAQQSDIIDAWRGGAVDFILKPFTPTQVKDALVKQFNAISQSSINPSPSDAKEHIHIPITKREAEVLLLLGSGQQQSEVAQALGISQRTVKMYRSNLRDKLDLNTLGELIKYCQQYENSITKITGK</sequence>
<dbReference type="SMART" id="SM00421">
    <property type="entry name" value="HTH_LUXR"/>
    <property type="match status" value="1"/>
</dbReference>
<dbReference type="InterPro" id="IPR000792">
    <property type="entry name" value="Tscrpt_reg_LuxR_C"/>
</dbReference>
<reference evidence="6" key="1">
    <citation type="submission" date="2016-05" db="EMBL/GenBank/DDBJ databases">
        <title>Polynucleobacter sp. QLW-P1FAT50C-4 genome.</title>
        <authorList>
            <person name="Hahn M.W."/>
        </authorList>
    </citation>
    <scope>NUCLEOTIDE SEQUENCE [LARGE SCALE GENOMIC DNA]</scope>
    <source>
        <strain evidence="6">QLW-P1FAT50C-4</strain>
    </source>
</reference>
<keyword evidence="6" id="KW-1185">Reference proteome</keyword>
<evidence type="ECO:0000256" key="2">
    <source>
        <dbReference type="PROSITE-ProRule" id="PRU00169"/>
    </source>
</evidence>
<dbReference type="InterPro" id="IPR036388">
    <property type="entry name" value="WH-like_DNA-bd_sf"/>
</dbReference>
<dbReference type="PROSITE" id="PS50043">
    <property type="entry name" value="HTH_LUXR_2"/>
    <property type="match status" value="1"/>
</dbReference>
<protein>
    <recommendedName>
        <fullName evidence="7">DNA-binding response regulator</fullName>
    </recommendedName>
</protein>
<name>A0A191UHE1_9BURK</name>
<dbReference type="SMART" id="SM00448">
    <property type="entry name" value="REC"/>
    <property type="match status" value="1"/>
</dbReference>
<dbReference type="Gene3D" id="1.10.10.10">
    <property type="entry name" value="Winged helix-like DNA-binding domain superfamily/Winged helix DNA-binding domain"/>
    <property type="match status" value="1"/>
</dbReference>
<evidence type="ECO:0000313" key="5">
    <source>
        <dbReference type="EMBL" id="ANJ00434.1"/>
    </source>
</evidence>
<dbReference type="PANTHER" id="PTHR45566:SF2">
    <property type="entry name" value="NARL SUBFAMILY"/>
    <property type="match status" value="1"/>
</dbReference>
<dbReference type="Proteomes" id="UP000078463">
    <property type="component" value="Chromosome"/>
</dbReference>
<dbReference type="SUPFAM" id="SSF52172">
    <property type="entry name" value="CheY-like"/>
    <property type="match status" value="1"/>
</dbReference>
<dbReference type="InterPro" id="IPR016032">
    <property type="entry name" value="Sig_transdc_resp-reg_C-effctor"/>
</dbReference>
<dbReference type="GO" id="GO:0003677">
    <property type="term" value="F:DNA binding"/>
    <property type="evidence" value="ECO:0007669"/>
    <property type="project" value="UniProtKB-KW"/>
</dbReference>
<dbReference type="InterPro" id="IPR051015">
    <property type="entry name" value="EvgA-like"/>
</dbReference>
<dbReference type="Pfam" id="PF00072">
    <property type="entry name" value="Response_reg"/>
    <property type="match status" value="1"/>
</dbReference>
<evidence type="ECO:0000259" key="3">
    <source>
        <dbReference type="PROSITE" id="PS50043"/>
    </source>
</evidence>
<feature type="domain" description="Response regulatory" evidence="4">
    <location>
        <begin position="5"/>
        <end position="123"/>
    </location>
</feature>
<dbReference type="STRING" id="1743168.A8O14_10320"/>
<dbReference type="InterPro" id="IPR011006">
    <property type="entry name" value="CheY-like_superfamily"/>
</dbReference>
<evidence type="ECO:0008006" key="7">
    <source>
        <dbReference type="Google" id="ProtNLM"/>
    </source>
</evidence>
<dbReference type="InterPro" id="IPR001789">
    <property type="entry name" value="Sig_transdc_resp-reg_receiver"/>
</dbReference>
<gene>
    <name evidence="5" type="ORF">A8O14_10320</name>
</gene>
<dbReference type="Pfam" id="PF00196">
    <property type="entry name" value="GerE"/>
    <property type="match status" value="1"/>
</dbReference>
<accession>A0A191UHE1</accession>
<feature type="domain" description="HTH luxR-type" evidence="3">
    <location>
        <begin position="139"/>
        <end position="204"/>
    </location>
</feature>
<dbReference type="RefSeq" id="WP_068949430.1">
    <property type="nucleotide sequence ID" value="NZ_CP015922.1"/>
</dbReference>
<evidence type="ECO:0000259" key="4">
    <source>
        <dbReference type="PROSITE" id="PS50110"/>
    </source>
</evidence>
<dbReference type="PRINTS" id="PR00038">
    <property type="entry name" value="HTHLUXR"/>
</dbReference>
<dbReference type="PROSITE" id="PS50110">
    <property type="entry name" value="RESPONSE_REGULATORY"/>
    <property type="match status" value="1"/>
</dbReference>
<dbReference type="AlphaFoldDB" id="A0A191UHE1"/>
<evidence type="ECO:0000256" key="1">
    <source>
        <dbReference type="ARBA" id="ARBA00023125"/>
    </source>
</evidence>
<dbReference type="GO" id="GO:0006355">
    <property type="term" value="P:regulation of DNA-templated transcription"/>
    <property type="evidence" value="ECO:0007669"/>
    <property type="project" value="InterPro"/>
</dbReference>
<proteinExistence type="predicted"/>
<dbReference type="GO" id="GO:0000160">
    <property type="term" value="P:phosphorelay signal transduction system"/>
    <property type="evidence" value="ECO:0007669"/>
    <property type="project" value="InterPro"/>
</dbReference>
<evidence type="ECO:0000313" key="6">
    <source>
        <dbReference type="Proteomes" id="UP000078463"/>
    </source>
</evidence>
<keyword evidence="2" id="KW-0597">Phosphoprotein</keyword>
<dbReference type="CDD" id="cd06170">
    <property type="entry name" value="LuxR_C_like"/>
    <property type="match status" value="1"/>
</dbReference>
<dbReference type="EMBL" id="CP015922">
    <property type="protein sequence ID" value="ANJ00434.1"/>
    <property type="molecule type" value="Genomic_DNA"/>
</dbReference>
<dbReference type="Gene3D" id="3.40.50.2300">
    <property type="match status" value="1"/>
</dbReference>
<dbReference type="OrthoDB" id="9780593at2"/>
<organism evidence="5 6">
    <name type="scientific">Polynucleobacter wuianus</name>
    <dbReference type="NCBI Taxonomy" id="1743168"/>
    <lineage>
        <taxon>Bacteria</taxon>
        <taxon>Pseudomonadati</taxon>
        <taxon>Pseudomonadota</taxon>
        <taxon>Betaproteobacteria</taxon>
        <taxon>Burkholderiales</taxon>
        <taxon>Burkholderiaceae</taxon>
        <taxon>Polynucleobacter</taxon>
    </lineage>
</organism>